<protein>
    <submittedName>
        <fullName evidence="3">Uncharacterized protein</fullName>
    </submittedName>
</protein>
<sequence>MFFTKLNIFTVALLTSCSCLGRPQTDVPSRILGLFVTYSKSHMLVYCTVAEHLARVGHNVTVIGIIENVYPNANYKYLHLQLPKGDRLDNNALRRVINRRHSFIQSLIVTTREYMRMANASLWQPEMREFLRDRRAGAYDLLLFGYVMNEFQMGLAAHFQCPIVVLWVVQPALQVNRFVGNSVEPNYVPTLTSRLQQPLNFMGRLKNYINALLEELLVLYLDYCAGQLYM</sequence>
<dbReference type="GO" id="GO:0008194">
    <property type="term" value="F:UDP-glycosyltransferase activity"/>
    <property type="evidence" value="ECO:0007669"/>
    <property type="project" value="InterPro"/>
</dbReference>
<dbReference type="EMBL" id="GAMC01021699">
    <property type="protein sequence ID" value="JAB84856.1"/>
    <property type="molecule type" value="mRNA"/>
</dbReference>
<keyword evidence="1" id="KW-0808">Transferase</keyword>
<evidence type="ECO:0000256" key="1">
    <source>
        <dbReference type="ARBA" id="ARBA00022679"/>
    </source>
</evidence>
<evidence type="ECO:0000256" key="2">
    <source>
        <dbReference type="SAM" id="SignalP"/>
    </source>
</evidence>
<name>W8AVP8_CERCA</name>
<reference evidence="3" key="1">
    <citation type="submission" date="2013-07" db="EMBL/GenBank/DDBJ databases">
        <authorList>
            <person name="Geib S."/>
        </authorList>
    </citation>
    <scope>NUCLEOTIDE SEQUENCE</scope>
</reference>
<dbReference type="Pfam" id="PF00201">
    <property type="entry name" value="UDPGT"/>
    <property type="match status" value="1"/>
</dbReference>
<keyword evidence="2" id="KW-0732">Signal</keyword>
<organism evidence="3">
    <name type="scientific">Ceratitis capitata</name>
    <name type="common">Mediterranean fruit fly</name>
    <name type="synonym">Tephritis capitata</name>
    <dbReference type="NCBI Taxonomy" id="7213"/>
    <lineage>
        <taxon>Eukaryota</taxon>
        <taxon>Metazoa</taxon>
        <taxon>Ecdysozoa</taxon>
        <taxon>Arthropoda</taxon>
        <taxon>Hexapoda</taxon>
        <taxon>Insecta</taxon>
        <taxon>Pterygota</taxon>
        <taxon>Neoptera</taxon>
        <taxon>Endopterygota</taxon>
        <taxon>Diptera</taxon>
        <taxon>Brachycera</taxon>
        <taxon>Muscomorpha</taxon>
        <taxon>Tephritoidea</taxon>
        <taxon>Tephritidae</taxon>
        <taxon>Ceratitis</taxon>
        <taxon>Ceratitis</taxon>
    </lineage>
</organism>
<evidence type="ECO:0000313" key="3">
    <source>
        <dbReference type="EMBL" id="JAB84856.1"/>
    </source>
</evidence>
<dbReference type="PROSITE" id="PS51257">
    <property type="entry name" value="PROKAR_LIPOPROTEIN"/>
    <property type="match status" value="1"/>
</dbReference>
<reference evidence="3" key="2">
    <citation type="journal article" date="2014" name="BMC Genomics">
        <title>A genomic perspective to assessing quality of mass-reared SIT flies used in Mediterranean fruit fly (Ceratitis capitata) eradication in California.</title>
        <authorList>
            <person name="Calla B."/>
            <person name="Hall B."/>
            <person name="Hou S."/>
            <person name="Geib S.M."/>
        </authorList>
    </citation>
    <scope>NUCLEOTIDE SEQUENCE</scope>
</reference>
<dbReference type="SUPFAM" id="SSF53756">
    <property type="entry name" value="UDP-Glycosyltransferase/glycogen phosphorylase"/>
    <property type="match status" value="1"/>
</dbReference>
<feature type="chain" id="PRO_5004905752" evidence="2">
    <location>
        <begin position="22"/>
        <end position="230"/>
    </location>
</feature>
<dbReference type="OrthoDB" id="5835829at2759"/>
<dbReference type="InterPro" id="IPR002213">
    <property type="entry name" value="UDP_glucos_trans"/>
</dbReference>
<dbReference type="AlphaFoldDB" id="W8AVP8"/>
<feature type="signal peptide" evidence="2">
    <location>
        <begin position="1"/>
        <end position="21"/>
    </location>
</feature>
<accession>W8AVP8</accession>
<proteinExistence type="evidence at transcript level"/>